<evidence type="ECO:0000313" key="2">
    <source>
        <dbReference type="EMBL" id="MDR6166784.1"/>
    </source>
</evidence>
<evidence type="ECO:0000313" key="3">
    <source>
        <dbReference type="Proteomes" id="UP001260188"/>
    </source>
</evidence>
<accession>A0ABU1HYR0</accession>
<evidence type="ECO:0008006" key="4">
    <source>
        <dbReference type="Google" id="ProtNLM"/>
    </source>
</evidence>
<proteinExistence type="predicted"/>
<name>A0ABU1HYR0_9MICO</name>
<sequence>MEAEIIPRIVLFVTMGGAGALLIWMARAAASGKLKRNSLAGIRTPTTMANDDAWLAAHVRSKGATLLTGYLSVAIGVISLVPMPPAALGIMVLVGAALMVIVMMWGTRVGIKAALAATEAAR</sequence>
<keyword evidence="1" id="KW-0812">Transmembrane</keyword>
<evidence type="ECO:0000256" key="1">
    <source>
        <dbReference type="SAM" id="Phobius"/>
    </source>
</evidence>
<feature type="transmembrane region" description="Helical" evidence="1">
    <location>
        <begin position="6"/>
        <end position="26"/>
    </location>
</feature>
<feature type="transmembrane region" description="Helical" evidence="1">
    <location>
        <begin position="87"/>
        <end position="105"/>
    </location>
</feature>
<reference evidence="2 3" key="1">
    <citation type="submission" date="2023-08" db="EMBL/GenBank/DDBJ databases">
        <title>Functional and genomic diversity of the sorghum phyllosphere microbiome.</title>
        <authorList>
            <person name="Shade A."/>
        </authorList>
    </citation>
    <scope>NUCLEOTIDE SEQUENCE [LARGE SCALE GENOMIC DNA]</scope>
    <source>
        <strain evidence="2 3">SORGH_AS_0919</strain>
    </source>
</reference>
<dbReference type="EMBL" id="JAVIZA010000001">
    <property type="protein sequence ID" value="MDR6166784.1"/>
    <property type="molecule type" value="Genomic_DNA"/>
</dbReference>
<keyword evidence="1" id="KW-1133">Transmembrane helix</keyword>
<dbReference type="InterPro" id="IPR025962">
    <property type="entry name" value="SdpI/YhfL"/>
</dbReference>
<protein>
    <recommendedName>
        <fullName evidence="4">SdpI family protein</fullName>
    </recommendedName>
</protein>
<gene>
    <name evidence="2" type="ORF">QE367_000988</name>
</gene>
<dbReference type="Proteomes" id="UP001260188">
    <property type="component" value="Unassembled WGS sequence"/>
</dbReference>
<organism evidence="2 3">
    <name type="scientific">Microbacterium paludicola</name>
    <dbReference type="NCBI Taxonomy" id="300019"/>
    <lineage>
        <taxon>Bacteria</taxon>
        <taxon>Bacillati</taxon>
        <taxon>Actinomycetota</taxon>
        <taxon>Actinomycetes</taxon>
        <taxon>Micrococcales</taxon>
        <taxon>Microbacteriaceae</taxon>
        <taxon>Microbacterium</taxon>
    </lineage>
</organism>
<comment type="caution">
    <text evidence="2">The sequence shown here is derived from an EMBL/GenBank/DDBJ whole genome shotgun (WGS) entry which is preliminary data.</text>
</comment>
<keyword evidence="3" id="KW-1185">Reference proteome</keyword>
<dbReference type="RefSeq" id="WP_309665183.1">
    <property type="nucleotide sequence ID" value="NZ_JAVIZA010000001.1"/>
</dbReference>
<keyword evidence="1" id="KW-0472">Membrane</keyword>
<dbReference type="Pfam" id="PF13630">
    <property type="entry name" value="SdpI"/>
    <property type="match status" value="1"/>
</dbReference>
<feature type="transmembrane region" description="Helical" evidence="1">
    <location>
        <begin position="64"/>
        <end position="81"/>
    </location>
</feature>